<reference evidence="14" key="1">
    <citation type="journal article" date="2019" name="Int. J. Syst. Evol. Microbiol.">
        <title>The Global Catalogue of Microorganisms (GCM) 10K type strain sequencing project: providing services to taxonomists for standard genome sequencing and annotation.</title>
        <authorList>
            <consortium name="The Broad Institute Genomics Platform"/>
            <consortium name="The Broad Institute Genome Sequencing Center for Infectious Disease"/>
            <person name="Wu L."/>
            <person name="Ma J."/>
        </authorList>
    </citation>
    <scope>NUCLEOTIDE SEQUENCE [LARGE SCALE GENOMIC DNA]</scope>
    <source>
        <strain evidence="14">JCM 18204</strain>
    </source>
</reference>
<keyword evidence="14" id="KW-1185">Reference proteome</keyword>
<sequence>MRLFPRRRHPSPGECATGARIAAGRAGATGFTLVEMAITVVVLAVLIGISIPLFTGLINGSRLTGNANELVAALQIARTEAIRRNVRTTICQSADGLTCTNVSPWRGWIIFADDDGDGVVDAGEIVRTGVVEQPVQVLPSPTVTASNNRIVFRADGLAYAGNALLEANMRVCLPVANPNLNVRDVNIAIGGRVAVRAPINAAGACPAPGNT</sequence>
<evidence type="ECO:0000256" key="9">
    <source>
        <dbReference type="ARBA" id="ARBA00025772"/>
    </source>
</evidence>
<dbReference type="RefSeq" id="WP_345301658.1">
    <property type="nucleotide sequence ID" value="NZ_BAABJE010000001.1"/>
</dbReference>
<dbReference type="PROSITE" id="PS00018">
    <property type="entry name" value="EF_HAND_1"/>
    <property type="match status" value="1"/>
</dbReference>
<dbReference type="InterPro" id="IPR045584">
    <property type="entry name" value="Pilin-like"/>
</dbReference>
<dbReference type="Pfam" id="PF12019">
    <property type="entry name" value="GspH"/>
    <property type="match status" value="1"/>
</dbReference>
<evidence type="ECO:0000256" key="8">
    <source>
        <dbReference type="ARBA" id="ARBA00023136"/>
    </source>
</evidence>
<evidence type="ECO:0000313" key="13">
    <source>
        <dbReference type="EMBL" id="GAA4783106.1"/>
    </source>
</evidence>
<dbReference type="InterPro" id="IPR018247">
    <property type="entry name" value="EF_Hand_1_Ca_BS"/>
</dbReference>
<evidence type="ECO:0000256" key="4">
    <source>
        <dbReference type="ARBA" id="ARBA00022481"/>
    </source>
</evidence>
<keyword evidence="3" id="KW-1003">Cell membrane</keyword>
<dbReference type="NCBIfam" id="TIGR02532">
    <property type="entry name" value="IV_pilin_GFxxxE"/>
    <property type="match status" value="1"/>
</dbReference>
<evidence type="ECO:0000256" key="10">
    <source>
        <dbReference type="ARBA" id="ARBA00030775"/>
    </source>
</evidence>
<protein>
    <recommendedName>
        <fullName evidence="2">Type II secretion system protein H</fullName>
    </recommendedName>
    <alternativeName>
        <fullName evidence="10">General secretion pathway protein H</fullName>
    </alternativeName>
</protein>
<dbReference type="SUPFAM" id="SSF54523">
    <property type="entry name" value="Pili subunits"/>
    <property type="match status" value="1"/>
</dbReference>
<keyword evidence="7 11" id="KW-1133">Transmembrane helix</keyword>
<dbReference type="Proteomes" id="UP001499959">
    <property type="component" value="Unassembled WGS sequence"/>
</dbReference>
<evidence type="ECO:0000256" key="7">
    <source>
        <dbReference type="ARBA" id="ARBA00022989"/>
    </source>
</evidence>
<dbReference type="InterPro" id="IPR022346">
    <property type="entry name" value="T2SS_GspH"/>
</dbReference>
<feature type="transmembrane region" description="Helical" evidence="11">
    <location>
        <begin position="30"/>
        <end position="54"/>
    </location>
</feature>
<dbReference type="PROSITE" id="PS00409">
    <property type="entry name" value="PROKAR_NTER_METHYL"/>
    <property type="match status" value="1"/>
</dbReference>
<evidence type="ECO:0000256" key="5">
    <source>
        <dbReference type="ARBA" id="ARBA00022519"/>
    </source>
</evidence>
<evidence type="ECO:0000256" key="11">
    <source>
        <dbReference type="SAM" id="Phobius"/>
    </source>
</evidence>
<comment type="subcellular location">
    <subcellularLocation>
        <location evidence="1">Cell inner membrane</location>
        <topology evidence="1">Single-pass membrane protein</topology>
    </subcellularLocation>
</comment>
<keyword evidence="8 11" id="KW-0472">Membrane</keyword>
<gene>
    <name evidence="13" type="ORF">GCM10023307_04670</name>
</gene>
<comment type="similarity">
    <text evidence="9">Belongs to the GSP H family.</text>
</comment>
<evidence type="ECO:0000313" key="14">
    <source>
        <dbReference type="Proteomes" id="UP001499959"/>
    </source>
</evidence>
<dbReference type="EMBL" id="BAABJE010000001">
    <property type="protein sequence ID" value="GAA4783106.1"/>
    <property type="molecule type" value="Genomic_DNA"/>
</dbReference>
<keyword evidence="6 11" id="KW-0812">Transmembrane</keyword>
<keyword evidence="4" id="KW-0488">Methylation</keyword>
<keyword evidence="5" id="KW-0997">Cell inner membrane</keyword>
<feature type="domain" description="General secretion pathway GspH" evidence="12">
    <location>
        <begin position="67"/>
        <end position="176"/>
    </location>
</feature>
<name>A0ABP9AN44_9GAMM</name>
<evidence type="ECO:0000256" key="1">
    <source>
        <dbReference type="ARBA" id="ARBA00004377"/>
    </source>
</evidence>
<comment type="caution">
    <text evidence="13">The sequence shown here is derived from an EMBL/GenBank/DDBJ whole genome shotgun (WGS) entry which is preliminary data.</text>
</comment>
<dbReference type="Gene3D" id="3.55.40.10">
    <property type="entry name" value="minor pseudopilin epsh domain"/>
    <property type="match status" value="1"/>
</dbReference>
<proteinExistence type="inferred from homology"/>
<evidence type="ECO:0000256" key="3">
    <source>
        <dbReference type="ARBA" id="ARBA00022475"/>
    </source>
</evidence>
<organism evidence="13 14">
    <name type="scientific">Lysobacter hankyongensis</name>
    <dbReference type="NCBI Taxonomy" id="1176535"/>
    <lineage>
        <taxon>Bacteria</taxon>
        <taxon>Pseudomonadati</taxon>
        <taxon>Pseudomonadota</taxon>
        <taxon>Gammaproteobacteria</taxon>
        <taxon>Lysobacterales</taxon>
        <taxon>Lysobacteraceae</taxon>
        <taxon>Lysobacter</taxon>
    </lineage>
</organism>
<evidence type="ECO:0000256" key="6">
    <source>
        <dbReference type="ARBA" id="ARBA00022692"/>
    </source>
</evidence>
<accession>A0ABP9AN44</accession>
<dbReference type="InterPro" id="IPR012902">
    <property type="entry name" value="N_methyl_site"/>
</dbReference>
<evidence type="ECO:0000256" key="2">
    <source>
        <dbReference type="ARBA" id="ARBA00021549"/>
    </source>
</evidence>
<evidence type="ECO:0000259" key="12">
    <source>
        <dbReference type="Pfam" id="PF12019"/>
    </source>
</evidence>